<evidence type="ECO:0000256" key="1">
    <source>
        <dbReference type="ARBA" id="ARBA00005051"/>
    </source>
</evidence>
<dbReference type="CDD" id="cd00483">
    <property type="entry name" value="HPPK"/>
    <property type="match status" value="1"/>
</dbReference>
<keyword evidence="6" id="KW-0067">ATP-binding</keyword>
<dbReference type="InterPro" id="IPR035907">
    <property type="entry name" value="Hppk_sf"/>
</dbReference>
<dbReference type="GO" id="GO:0005524">
    <property type="term" value="F:ATP binding"/>
    <property type="evidence" value="ECO:0007669"/>
    <property type="project" value="UniProtKB-KW"/>
</dbReference>
<evidence type="ECO:0000256" key="2">
    <source>
        <dbReference type="ARBA" id="ARBA00013253"/>
    </source>
</evidence>
<evidence type="ECO:0000256" key="3">
    <source>
        <dbReference type="ARBA" id="ARBA00022679"/>
    </source>
</evidence>
<dbReference type="PANTHER" id="PTHR43071">
    <property type="entry name" value="2-AMINO-4-HYDROXY-6-HYDROXYMETHYLDIHYDROPTERIDINE PYROPHOSPHOKINASE"/>
    <property type="match status" value="1"/>
</dbReference>
<dbReference type="GO" id="GO:0046656">
    <property type="term" value="P:folic acid biosynthetic process"/>
    <property type="evidence" value="ECO:0007669"/>
    <property type="project" value="UniProtKB-KW"/>
</dbReference>
<proteinExistence type="predicted"/>
<dbReference type="PANTHER" id="PTHR43071:SF1">
    <property type="entry name" value="2-AMINO-4-HYDROXY-6-HYDROXYMETHYLDIHYDROPTERIDINE PYROPHOSPHOKINASE"/>
    <property type="match status" value="1"/>
</dbReference>
<reference evidence="9" key="1">
    <citation type="submission" date="2018-05" db="EMBL/GenBank/DDBJ databases">
        <authorList>
            <person name="Lanie J.A."/>
            <person name="Ng W.-L."/>
            <person name="Kazmierczak K.M."/>
            <person name="Andrzejewski T.M."/>
            <person name="Davidsen T.M."/>
            <person name="Wayne K.J."/>
            <person name="Tettelin H."/>
            <person name="Glass J.I."/>
            <person name="Rusch D."/>
            <person name="Podicherti R."/>
            <person name="Tsui H.-C.T."/>
            <person name="Winkler M.E."/>
        </authorList>
    </citation>
    <scope>NUCLEOTIDE SEQUENCE</scope>
</reference>
<evidence type="ECO:0000256" key="5">
    <source>
        <dbReference type="ARBA" id="ARBA00022777"/>
    </source>
</evidence>
<feature type="domain" description="7,8-dihydro-6-hydroxymethylpterin-pyrophosphokinase" evidence="8">
    <location>
        <begin position="96"/>
        <end position="107"/>
    </location>
</feature>
<gene>
    <name evidence="9" type="ORF">METZ01_LOCUS33281</name>
</gene>
<dbReference type="GO" id="GO:0016301">
    <property type="term" value="F:kinase activity"/>
    <property type="evidence" value="ECO:0007669"/>
    <property type="project" value="UniProtKB-KW"/>
</dbReference>
<dbReference type="Gene3D" id="3.30.70.560">
    <property type="entry name" value="7,8-Dihydro-6-hydroxymethylpterin-pyrophosphokinase HPPK"/>
    <property type="match status" value="1"/>
</dbReference>
<dbReference type="PROSITE" id="PS00794">
    <property type="entry name" value="HPPK"/>
    <property type="match status" value="1"/>
</dbReference>
<keyword evidence="4" id="KW-0547">Nucleotide-binding</keyword>
<dbReference type="GO" id="GO:0046654">
    <property type="term" value="P:tetrahydrofolate biosynthetic process"/>
    <property type="evidence" value="ECO:0007669"/>
    <property type="project" value="UniProtKB-UniPathway"/>
</dbReference>
<dbReference type="SUPFAM" id="SSF55083">
    <property type="entry name" value="6-hydroxymethyl-7,8-dihydropterin pyrophosphokinase, HPPK"/>
    <property type="match status" value="1"/>
</dbReference>
<dbReference type="EC" id="2.7.6.3" evidence="2"/>
<evidence type="ECO:0000256" key="6">
    <source>
        <dbReference type="ARBA" id="ARBA00022840"/>
    </source>
</evidence>
<dbReference type="AlphaFoldDB" id="A0A381QRF9"/>
<accession>A0A381QRF9</accession>
<sequence length="168" mass="19062">MNINSTKGKFVYIGIGSNFKSPKDQVMSGINSINQIKEIMIKAQSSLYRSAPLDNSDQPDFINAVVLVYTNLNPSLLLEKLNEIEDNHNRDRTLPRWGPRTLDLDLLLYDNEIINKPNLIVPHPGISKRNFVLIPMLEITSDIEIPGLGFAKELLENLDSDMLRIEKM</sequence>
<evidence type="ECO:0000256" key="7">
    <source>
        <dbReference type="ARBA" id="ARBA00022909"/>
    </source>
</evidence>
<evidence type="ECO:0000259" key="8">
    <source>
        <dbReference type="PROSITE" id="PS00794"/>
    </source>
</evidence>
<organism evidence="9">
    <name type="scientific">marine metagenome</name>
    <dbReference type="NCBI Taxonomy" id="408172"/>
    <lineage>
        <taxon>unclassified sequences</taxon>
        <taxon>metagenomes</taxon>
        <taxon>ecological metagenomes</taxon>
    </lineage>
</organism>
<keyword evidence="3" id="KW-0808">Transferase</keyword>
<dbReference type="NCBIfam" id="TIGR01498">
    <property type="entry name" value="folK"/>
    <property type="match status" value="1"/>
</dbReference>
<keyword evidence="7" id="KW-0289">Folate biosynthesis</keyword>
<evidence type="ECO:0000256" key="4">
    <source>
        <dbReference type="ARBA" id="ARBA00022741"/>
    </source>
</evidence>
<dbReference type="EMBL" id="UINC01001427">
    <property type="protein sequence ID" value="SUZ80427.1"/>
    <property type="molecule type" value="Genomic_DNA"/>
</dbReference>
<dbReference type="GO" id="GO:0003848">
    <property type="term" value="F:2-amino-4-hydroxy-6-hydroxymethyldihydropteridine diphosphokinase activity"/>
    <property type="evidence" value="ECO:0007669"/>
    <property type="project" value="UniProtKB-EC"/>
</dbReference>
<protein>
    <recommendedName>
        <fullName evidence="2">2-amino-4-hydroxy-6-hydroxymethyldihydropteridine diphosphokinase</fullName>
        <ecNumber evidence="2">2.7.6.3</ecNumber>
    </recommendedName>
</protein>
<name>A0A381QRF9_9ZZZZ</name>
<evidence type="ECO:0000313" key="9">
    <source>
        <dbReference type="EMBL" id="SUZ80427.1"/>
    </source>
</evidence>
<comment type="pathway">
    <text evidence="1">Cofactor biosynthesis; tetrahydrofolate biosynthesis; 2-amino-4-hydroxy-6-hydroxymethyl-7,8-dihydropteridine diphosphate from 7,8-dihydroneopterin triphosphate: step 4/4.</text>
</comment>
<keyword evidence="5" id="KW-0418">Kinase</keyword>
<dbReference type="Pfam" id="PF01288">
    <property type="entry name" value="HPPK"/>
    <property type="match status" value="1"/>
</dbReference>
<dbReference type="UniPathway" id="UPA00077">
    <property type="reaction ID" value="UER00155"/>
</dbReference>
<dbReference type="InterPro" id="IPR000550">
    <property type="entry name" value="Hppk"/>
</dbReference>